<dbReference type="EMBL" id="JAXAVX010000003">
    <property type="protein sequence ID" value="MDX8151710.1"/>
    <property type="molecule type" value="Genomic_DNA"/>
</dbReference>
<feature type="chain" id="PRO_5045332466" description="DUF732 domain-containing protein" evidence="2">
    <location>
        <begin position="26"/>
        <end position="191"/>
    </location>
</feature>
<dbReference type="PROSITE" id="PS51257">
    <property type="entry name" value="PROKAR_LIPOPROTEIN"/>
    <property type="match status" value="1"/>
</dbReference>
<protein>
    <recommendedName>
        <fullName evidence="5">DUF732 domain-containing protein</fullName>
    </recommendedName>
</protein>
<accession>A0ABU4VJT1</accession>
<proteinExistence type="predicted"/>
<name>A0ABU4VJT1_9ACTN</name>
<organism evidence="3 4">
    <name type="scientific">Patulibacter brassicae</name>
    <dbReference type="NCBI Taxonomy" id="1705717"/>
    <lineage>
        <taxon>Bacteria</taxon>
        <taxon>Bacillati</taxon>
        <taxon>Actinomycetota</taxon>
        <taxon>Thermoleophilia</taxon>
        <taxon>Solirubrobacterales</taxon>
        <taxon>Patulibacteraceae</taxon>
        <taxon>Patulibacter</taxon>
    </lineage>
</organism>
<gene>
    <name evidence="3" type="ORF">SK069_08910</name>
</gene>
<keyword evidence="4" id="KW-1185">Reference proteome</keyword>
<keyword evidence="2" id="KW-0732">Signal</keyword>
<evidence type="ECO:0008006" key="5">
    <source>
        <dbReference type="Google" id="ProtNLM"/>
    </source>
</evidence>
<evidence type="ECO:0000256" key="2">
    <source>
        <dbReference type="SAM" id="SignalP"/>
    </source>
</evidence>
<dbReference type="Proteomes" id="UP001277761">
    <property type="component" value="Unassembled WGS sequence"/>
</dbReference>
<sequence>MSPRLRDRRARGRLARRLLAAAALAAVGVAGSGCASSEPGAAGDGPSGGRSATSATRDQAVRFAQCMREHGVRAFPDPDASGELTVDGVVNGTAIDTSGPPWTSALASCEDLQPAGFTGHERSAAQQRGALAFARCIRVHGVADFPDPTPDAPLVDTRRIPSAATDAGMRALNAAMGACGRQAGDAGVSAP</sequence>
<feature type="region of interest" description="Disordered" evidence="1">
    <location>
        <begin position="35"/>
        <end position="56"/>
    </location>
</feature>
<evidence type="ECO:0000313" key="4">
    <source>
        <dbReference type="Proteomes" id="UP001277761"/>
    </source>
</evidence>
<feature type="signal peptide" evidence="2">
    <location>
        <begin position="1"/>
        <end position="25"/>
    </location>
</feature>
<dbReference type="RefSeq" id="WP_319953864.1">
    <property type="nucleotide sequence ID" value="NZ_JAXAVX010000003.1"/>
</dbReference>
<comment type="caution">
    <text evidence="3">The sequence shown here is derived from an EMBL/GenBank/DDBJ whole genome shotgun (WGS) entry which is preliminary data.</text>
</comment>
<evidence type="ECO:0000313" key="3">
    <source>
        <dbReference type="EMBL" id="MDX8151710.1"/>
    </source>
</evidence>
<reference evidence="3 4" key="1">
    <citation type="submission" date="2023-11" db="EMBL/GenBank/DDBJ databases">
        <authorList>
            <person name="Xu M."/>
            <person name="Jiang T."/>
        </authorList>
    </citation>
    <scope>NUCLEOTIDE SEQUENCE [LARGE SCALE GENOMIC DNA]</scope>
    <source>
        <strain evidence="3 4">SD</strain>
    </source>
</reference>
<evidence type="ECO:0000256" key="1">
    <source>
        <dbReference type="SAM" id="MobiDB-lite"/>
    </source>
</evidence>